<dbReference type="AlphaFoldDB" id="A0A369JS88"/>
<comment type="caution">
    <text evidence="1">The sequence shown here is derived from an EMBL/GenBank/DDBJ whole genome shotgun (WGS) entry which is preliminary data.</text>
</comment>
<name>A0A369JS88_HYPMA</name>
<dbReference type="EMBL" id="LUEZ02000042">
    <property type="protein sequence ID" value="RDB24668.1"/>
    <property type="molecule type" value="Genomic_DNA"/>
</dbReference>
<protein>
    <submittedName>
        <fullName evidence="1">Uncharacterized protein</fullName>
    </submittedName>
</protein>
<evidence type="ECO:0000313" key="2">
    <source>
        <dbReference type="Proteomes" id="UP000076154"/>
    </source>
</evidence>
<dbReference type="InParanoid" id="A0A369JS88"/>
<keyword evidence="2" id="KW-1185">Reference proteome</keyword>
<dbReference type="Proteomes" id="UP000076154">
    <property type="component" value="Unassembled WGS sequence"/>
</dbReference>
<sequence length="118" mass="12190">MALVDRAGLVSKAHVQDNVRSDTILGRFAGVEVHNEAGGCGFDTPVVLLVGVELVEPDDDGPNALGKLTYIAGGGHLSLGPRVVVHGTDRTVLELAVVGEDLESIAAGHVEDGEQGRN</sequence>
<evidence type="ECO:0000313" key="1">
    <source>
        <dbReference type="EMBL" id="RDB24668.1"/>
    </source>
</evidence>
<accession>A0A369JS88</accession>
<organism evidence="1 2">
    <name type="scientific">Hypsizygus marmoreus</name>
    <name type="common">White beech mushroom</name>
    <name type="synonym">Agaricus marmoreus</name>
    <dbReference type="NCBI Taxonomy" id="39966"/>
    <lineage>
        <taxon>Eukaryota</taxon>
        <taxon>Fungi</taxon>
        <taxon>Dikarya</taxon>
        <taxon>Basidiomycota</taxon>
        <taxon>Agaricomycotina</taxon>
        <taxon>Agaricomycetes</taxon>
        <taxon>Agaricomycetidae</taxon>
        <taxon>Agaricales</taxon>
        <taxon>Tricholomatineae</taxon>
        <taxon>Lyophyllaceae</taxon>
        <taxon>Hypsizygus</taxon>
    </lineage>
</organism>
<reference evidence="1" key="1">
    <citation type="submission" date="2018-04" db="EMBL/GenBank/DDBJ databases">
        <title>Whole genome sequencing of Hypsizygus marmoreus.</title>
        <authorList>
            <person name="Choi I.-G."/>
            <person name="Min B."/>
            <person name="Kim J.-G."/>
            <person name="Kim S."/>
            <person name="Oh Y.-L."/>
            <person name="Kong W.-S."/>
            <person name="Park H."/>
            <person name="Jeong J."/>
            <person name="Song E.-S."/>
        </authorList>
    </citation>
    <scope>NUCLEOTIDE SEQUENCE [LARGE SCALE GENOMIC DNA]</scope>
    <source>
        <strain evidence="1">51987-8</strain>
    </source>
</reference>
<proteinExistence type="predicted"/>
<gene>
    <name evidence="1" type="ORF">Hypma_008204</name>
</gene>